<feature type="compositionally biased region" description="Basic and acidic residues" evidence="1">
    <location>
        <begin position="140"/>
        <end position="180"/>
    </location>
</feature>
<feature type="region of interest" description="Disordered" evidence="1">
    <location>
        <begin position="504"/>
        <end position="531"/>
    </location>
</feature>
<feature type="region of interest" description="Disordered" evidence="1">
    <location>
        <begin position="1"/>
        <end position="91"/>
    </location>
</feature>
<accession>A0A0G4H0Y6</accession>
<feature type="compositionally biased region" description="Acidic residues" evidence="1">
    <location>
        <begin position="129"/>
        <end position="139"/>
    </location>
</feature>
<name>A0A0G4H0Y6_9ALVE</name>
<feature type="compositionally biased region" description="Basic and acidic residues" evidence="1">
    <location>
        <begin position="82"/>
        <end position="91"/>
    </location>
</feature>
<dbReference type="SUPFAM" id="SSF53300">
    <property type="entry name" value="vWA-like"/>
    <property type="match status" value="1"/>
</dbReference>
<evidence type="ECO:0000313" key="2">
    <source>
        <dbReference type="EMBL" id="CEM37029.1"/>
    </source>
</evidence>
<dbReference type="EMBL" id="CDMZ01001750">
    <property type="protein sequence ID" value="CEM37029.1"/>
    <property type="molecule type" value="Genomic_DNA"/>
</dbReference>
<dbReference type="PANTHER" id="PTHR34706">
    <property type="entry name" value="SLR1338 PROTEIN"/>
    <property type="match status" value="1"/>
</dbReference>
<organism evidence="2">
    <name type="scientific">Chromera velia CCMP2878</name>
    <dbReference type="NCBI Taxonomy" id="1169474"/>
    <lineage>
        <taxon>Eukaryota</taxon>
        <taxon>Sar</taxon>
        <taxon>Alveolata</taxon>
        <taxon>Colpodellida</taxon>
        <taxon>Chromeraceae</taxon>
        <taxon>Chromera</taxon>
    </lineage>
</organism>
<evidence type="ECO:0000256" key="1">
    <source>
        <dbReference type="SAM" id="MobiDB-lite"/>
    </source>
</evidence>
<protein>
    <recommendedName>
        <fullName evidence="3">VWFA domain-containing protein</fullName>
    </recommendedName>
</protein>
<dbReference type="AlphaFoldDB" id="A0A0G4H0Y6"/>
<dbReference type="PANTHER" id="PTHR34706:SF1">
    <property type="entry name" value="VWFA DOMAIN-CONTAINING PROTEIN"/>
    <property type="match status" value="1"/>
</dbReference>
<dbReference type="CDD" id="cd00198">
    <property type="entry name" value="vWFA"/>
    <property type="match status" value="1"/>
</dbReference>
<gene>
    <name evidence="2" type="ORF">Cvel_24207</name>
</gene>
<feature type="region of interest" description="Disordered" evidence="1">
    <location>
        <begin position="128"/>
        <end position="198"/>
    </location>
</feature>
<proteinExistence type="predicted"/>
<reference evidence="2" key="1">
    <citation type="submission" date="2014-11" db="EMBL/GenBank/DDBJ databases">
        <authorList>
            <person name="Otto D Thomas"/>
            <person name="Naeem Raeece"/>
        </authorList>
    </citation>
    <scope>NUCLEOTIDE SEQUENCE</scope>
</reference>
<sequence length="531" mass="60518">MCLVQKLPVCESERRDSRPGIEGTDGELQEEVRKQLARDKLTAEREARDKEEAKSKGNTGEQLRKDKARELGLSPTAYMEGMNKEDDQTHMQNEEAIAMKKQTEQAAEEAKQQKLDARAQELMKLREEEGFEGTDEDLQEEVRKQLTREKLTAEREARDKEEAKSKGDTVEQLQKDKARELGLSPAAHMQRMSEEVDQTEVDPFARMEHLDIPYSMKEDLLACAHTDILVIADDSGSMRQSVSDRATPTLTRWQELQMTLGTLVELLLAVDHLDGFHLKFLNRPEFIPIRTAQDLDDAFAKRGLPGGGTPLANNLQIAFTGSWNPKGPDGEAIVLIATDGEPSDCSFRDMASLLTHRPRHFYCSFLMCTQTRTMWWNSFVCKFPKYDRMDDPAGMSLTHHGGGHRKTSTAQEAMKKERAREPKCTLENFDTLTPSEQKRIICMTALHKNIALPKMDDDYRTVRFSEVDTQRYKRMVLRNLVSAYQIGEEITSSDLQREEKRLKMVQEQQQPKKRLSADSNGPHRGAFSVPV</sequence>
<dbReference type="VEuPathDB" id="CryptoDB:Cvel_24207"/>
<evidence type="ECO:0008006" key="3">
    <source>
        <dbReference type="Google" id="ProtNLM"/>
    </source>
</evidence>
<dbReference type="InterPro" id="IPR036465">
    <property type="entry name" value="vWFA_dom_sf"/>
</dbReference>
<feature type="compositionally biased region" description="Basic and acidic residues" evidence="1">
    <location>
        <begin position="30"/>
        <end position="55"/>
    </location>
</feature>